<evidence type="ECO:0000259" key="1">
    <source>
        <dbReference type="Pfam" id="PF01878"/>
    </source>
</evidence>
<dbReference type="InterPro" id="IPR002740">
    <property type="entry name" value="EVE_domain"/>
</dbReference>
<dbReference type="AlphaFoldDB" id="B2A6M7"/>
<gene>
    <name evidence="2" type="ordered locus">Nther_1990</name>
</gene>
<reference evidence="2 3" key="2">
    <citation type="journal article" date="2011" name="J. Bacteriol.">
        <title>Complete genome sequence of the anaerobic, halophilic alkalithermophile Natranaerobius thermophilus JW/NM-WN-LF.</title>
        <authorList>
            <person name="Zhao B."/>
            <person name="Mesbah N.M."/>
            <person name="Dalin E."/>
            <person name="Goodwin L."/>
            <person name="Nolan M."/>
            <person name="Pitluck S."/>
            <person name="Chertkov O."/>
            <person name="Brettin T.S."/>
            <person name="Han J."/>
            <person name="Larimer F.W."/>
            <person name="Land M.L."/>
            <person name="Hauser L."/>
            <person name="Kyrpides N."/>
            <person name="Wiegel J."/>
        </authorList>
    </citation>
    <scope>NUCLEOTIDE SEQUENCE [LARGE SCALE GENOMIC DNA]</scope>
    <source>
        <strain evidence="3">ATCC BAA-1301 / DSM 18059 / JW/NM-WN-LF</strain>
    </source>
</reference>
<protein>
    <recommendedName>
        <fullName evidence="1">EVE domain-containing protein</fullName>
    </recommendedName>
</protein>
<name>B2A6M7_NATTJ</name>
<dbReference type="Gene3D" id="3.10.590.10">
    <property type="entry name" value="ph1033 like domains"/>
    <property type="match status" value="1"/>
</dbReference>
<accession>B2A6M7</accession>
<dbReference type="HOGENOM" id="CLU_1738553_0_0_9"/>
<dbReference type="InParanoid" id="B2A6M7"/>
<reference evidence="2 3" key="1">
    <citation type="submission" date="2008-04" db="EMBL/GenBank/DDBJ databases">
        <title>Complete sequence of chromosome of Natranaerobius thermophilus JW/NM-WN-LF.</title>
        <authorList>
            <consortium name="US DOE Joint Genome Institute"/>
            <person name="Copeland A."/>
            <person name="Lucas S."/>
            <person name="Lapidus A."/>
            <person name="Glavina del Rio T."/>
            <person name="Dalin E."/>
            <person name="Tice H."/>
            <person name="Bruce D."/>
            <person name="Goodwin L."/>
            <person name="Pitluck S."/>
            <person name="Chertkov O."/>
            <person name="Brettin T."/>
            <person name="Detter J.C."/>
            <person name="Han C."/>
            <person name="Kuske C.R."/>
            <person name="Schmutz J."/>
            <person name="Larimer F."/>
            <person name="Land M."/>
            <person name="Hauser L."/>
            <person name="Kyrpides N."/>
            <person name="Lykidis A."/>
            <person name="Mesbah N.M."/>
            <person name="Wiegel J."/>
        </authorList>
    </citation>
    <scope>NUCLEOTIDE SEQUENCE [LARGE SCALE GENOMIC DNA]</scope>
    <source>
        <strain evidence="3">ATCC BAA-1301 / DSM 18059 / JW/NM-WN-LF</strain>
    </source>
</reference>
<proteinExistence type="predicted"/>
<dbReference type="Proteomes" id="UP000001683">
    <property type="component" value="Chromosome"/>
</dbReference>
<dbReference type="KEGG" id="nth:Nther_1990"/>
<evidence type="ECO:0000313" key="2">
    <source>
        <dbReference type="EMBL" id="ACB85557.1"/>
    </source>
</evidence>
<dbReference type="STRING" id="457570.Nther_1990"/>
<feature type="domain" description="EVE" evidence="1">
    <location>
        <begin position="37"/>
        <end position="144"/>
    </location>
</feature>
<dbReference type="EMBL" id="CP001034">
    <property type="protein sequence ID" value="ACB85557.1"/>
    <property type="molecule type" value="Genomic_DNA"/>
</dbReference>
<sequence length="150" mass="17809">MYYIFIVNDYMLGDQVIPGKEIVDKLLNNNIWLFHSGTPNLKKIKPKDEAIIYIAGKGNRFFYANIIVEDQIKEYSLNMDIDDKFLDMFYLSCPIQVINIWSKPVYIHDIKEKLNFITDKKNYGLFFRQSTKIINKEDYHKIIEQGNNQN</sequence>
<dbReference type="eggNOG" id="COG1673">
    <property type="taxonomic scope" value="Bacteria"/>
</dbReference>
<evidence type="ECO:0000313" key="3">
    <source>
        <dbReference type="Proteomes" id="UP000001683"/>
    </source>
</evidence>
<keyword evidence="3" id="KW-1185">Reference proteome</keyword>
<dbReference type="Pfam" id="PF01878">
    <property type="entry name" value="EVE"/>
    <property type="match status" value="1"/>
</dbReference>
<dbReference type="SUPFAM" id="SSF88697">
    <property type="entry name" value="PUA domain-like"/>
    <property type="match status" value="1"/>
</dbReference>
<organism evidence="2 3">
    <name type="scientific">Natranaerobius thermophilus (strain ATCC BAA-1301 / DSM 18059 / JW/NM-WN-LF)</name>
    <dbReference type="NCBI Taxonomy" id="457570"/>
    <lineage>
        <taxon>Bacteria</taxon>
        <taxon>Bacillati</taxon>
        <taxon>Bacillota</taxon>
        <taxon>Clostridia</taxon>
        <taxon>Natranaerobiales</taxon>
        <taxon>Natranaerobiaceae</taxon>
        <taxon>Natranaerobius</taxon>
    </lineage>
</organism>
<dbReference type="InterPro" id="IPR015947">
    <property type="entry name" value="PUA-like_sf"/>
</dbReference>